<keyword evidence="4" id="KW-0032">Aminotransferase</keyword>
<dbReference type="InterPro" id="IPR015421">
    <property type="entry name" value="PyrdxlP-dep_Trfase_major"/>
</dbReference>
<comment type="similarity">
    <text evidence="2 3">Belongs to the DegT/DnrJ/EryC1 family.</text>
</comment>
<keyword evidence="4" id="KW-0808">Transferase</keyword>
<evidence type="ECO:0000313" key="4">
    <source>
        <dbReference type="EMBL" id="MBO8186279.1"/>
    </source>
</evidence>
<dbReference type="Gene3D" id="3.40.640.10">
    <property type="entry name" value="Type I PLP-dependent aspartate aminotransferase-like (Major domain)"/>
    <property type="match status" value="1"/>
</dbReference>
<dbReference type="EMBL" id="JAFFZN010000009">
    <property type="protein sequence ID" value="MBO8186279.1"/>
    <property type="molecule type" value="Genomic_DNA"/>
</dbReference>
<dbReference type="InterPro" id="IPR000653">
    <property type="entry name" value="DegT/StrS_aminotransferase"/>
</dbReference>
<sequence length="376" mass="40457">MGGPSGFTVPKYRYPAQFEGGGRELLARIEELLLRGGYVLGQEVAEFEDRLAAYLGAAYTVGVNSGTDALILALDALGIGPGDEVVTVANSFHATAQAIARRGATPVYVDCRDDDFLMDLDQLQDAFTERTRAVILVHMFGKAADVPSARRLAHDAGVTLVEDCAQAIGARSHGVRVGTASAAGCWSFAPSKNLAAAGDAGAISVQDGELAERLRLLRHFGQPRQNQHEILGYNSRLDTLQALVLLHKLDRLDAWNAGRAEVAATYRERLAGLPLRFQQPGEDGEHVYHLFQVRTETAQDRDGLLEHLIASGVDAVVRYPVPLPHQPALAGPAAQRHPCPVAEELSRQTLCLPIRADLDAQEIGHVCDAVTGYFTG</sequence>
<dbReference type="InterPro" id="IPR015422">
    <property type="entry name" value="PyrdxlP-dep_Trfase_small"/>
</dbReference>
<comment type="caution">
    <text evidence="4">The sequence shown here is derived from an EMBL/GenBank/DDBJ whole genome shotgun (WGS) entry which is preliminary data.</text>
</comment>
<evidence type="ECO:0000256" key="1">
    <source>
        <dbReference type="ARBA" id="ARBA00022898"/>
    </source>
</evidence>
<dbReference type="SUPFAM" id="SSF53383">
    <property type="entry name" value="PLP-dependent transferases"/>
    <property type="match status" value="1"/>
</dbReference>
<proteinExistence type="inferred from homology"/>
<dbReference type="InterPro" id="IPR015424">
    <property type="entry name" value="PyrdxlP-dep_Trfase"/>
</dbReference>
<protein>
    <submittedName>
        <fullName evidence="4">DegT/DnrJ/EryC1/StrS family aminotransferase</fullName>
    </submittedName>
</protein>
<dbReference type="GO" id="GO:0008483">
    <property type="term" value="F:transaminase activity"/>
    <property type="evidence" value="ECO:0007669"/>
    <property type="project" value="UniProtKB-KW"/>
</dbReference>
<dbReference type="PIRSF" id="PIRSF000390">
    <property type="entry name" value="PLP_StrS"/>
    <property type="match status" value="1"/>
</dbReference>
<keyword evidence="1 3" id="KW-0663">Pyridoxal phosphate</keyword>
<dbReference type="Gene3D" id="3.90.1150.10">
    <property type="entry name" value="Aspartate Aminotransferase, domain 1"/>
    <property type="match status" value="1"/>
</dbReference>
<evidence type="ECO:0000256" key="3">
    <source>
        <dbReference type="RuleBase" id="RU004508"/>
    </source>
</evidence>
<keyword evidence="5" id="KW-1185">Reference proteome</keyword>
<dbReference type="PANTHER" id="PTHR30244">
    <property type="entry name" value="TRANSAMINASE"/>
    <property type="match status" value="1"/>
</dbReference>
<reference evidence="4 5" key="1">
    <citation type="submission" date="2021-02" db="EMBL/GenBank/DDBJ databases">
        <title>Streptomyces spirodelae sp. nov., isolated from duckweed.</title>
        <authorList>
            <person name="Saimee Y."/>
            <person name="Duangmal K."/>
        </authorList>
    </citation>
    <scope>NUCLEOTIDE SEQUENCE [LARGE SCALE GENOMIC DNA]</scope>
    <source>
        <strain evidence="4 5">DW4-2</strain>
    </source>
</reference>
<dbReference type="Proteomes" id="UP001518976">
    <property type="component" value="Unassembled WGS sequence"/>
</dbReference>
<evidence type="ECO:0000256" key="2">
    <source>
        <dbReference type="ARBA" id="ARBA00037999"/>
    </source>
</evidence>
<evidence type="ECO:0000313" key="5">
    <source>
        <dbReference type="Proteomes" id="UP001518976"/>
    </source>
</evidence>
<name>A0ABS3WTA7_9ACTN</name>
<gene>
    <name evidence="4" type="ORF">JW592_12480</name>
</gene>
<dbReference type="RefSeq" id="WP_209265084.1">
    <property type="nucleotide sequence ID" value="NZ_JAFFZN010000009.1"/>
</dbReference>
<dbReference type="PANTHER" id="PTHR30244:SF36">
    <property type="entry name" value="3-OXO-GLUCOSE-6-PHOSPHATE:GLUTAMATE AMINOTRANSFERASE"/>
    <property type="match status" value="1"/>
</dbReference>
<dbReference type="CDD" id="cd00616">
    <property type="entry name" value="AHBA_syn"/>
    <property type="match status" value="1"/>
</dbReference>
<organism evidence="4 5">
    <name type="scientific">Streptomyces spirodelae</name>
    <dbReference type="NCBI Taxonomy" id="2812904"/>
    <lineage>
        <taxon>Bacteria</taxon>
        <taxon>Bacillati</taxon>
        <taxon>Actinomycetota</taxon>
        <taxon>Actinomycetes</taxon>
        <taxon>Kitasatosporales</taxon>
        <taxon>Streptomycetaceae</taxon>
        <taxon>Streptomyces</taxon>
    </lineage>
</organism>
<dbReference type="Pfam" id="PF01041">
    <property type="entry name" value="DegT_DnrJ_EryC1"/>
    <property type="match status" value="1"/>
</dbReference>
<accession>A0ABS3WTA7</accession>